<dbReference type="Proteomes" id="UP000654482">
    <property type="component" value="Unassembled WGS sequence"/>
</dbReference>
<dbReference type="Gene3D" id="3.60.160.10">
    <property type="entry name" value="Mitochondrial biogenesis AIM24"/>
    <property type="match status" value="1"/>
</dbReference>
<dbReference type="EMBL" id="JADEWZ010000002">
    <property type="protein sequence ID" value="MBE9114580.1"/>
    <property type="molecule type" value="Genomic_DNA"/>
</dbReference>
<dbReference type="SUPFAM" id="SSF51219">
    <property type="entry name" value="TRAP-like"/>
    <property type="match status" value="1"/>
</dbReference>
<dbReference type="InterPro" id="IPR036983">
    <property type="entry name" value="AIM24_sf"/>
</dbReference>
<organism evidence="1 2">
    <name type="scientific">Lusitaniella coriacea LEGE 07157</name>
    <dbReference type="NCBI Taxonomy" id="945747"/>
    <lineage>
        <taxon>Bacteria</taxon>
        <taxon>Bacillati</taxon>
        <taxon>Cyanobacteriota</taxon>
        <taxon>Cyanophyceae</taxon>
        <taxon>Spirulinales</taxon>
        <taxon>Lusitaniellaceae</taxon>
        <taxon>Lusitaniella</taxon>
    </lineage>
</organism>
<comment type="caution">
    <text evidence="1">The sequence shown here is derived from an EMBL/GenBank/DDBJ whole genome shotgun (WGS) entry which is preliminary data.</text>
</comment>
<dbReference type="PANTHER" id="PTHR38074:SF1">
    <property type="entry name" value="ALTERED INHERITANCE OF MITOCHONDRIA PROTEIN 24, MITOCHONDRIAL"/>
    <property type="match status" value="1"/>
</dbReference>
<dbReference type="Pfam" id="PF01987">
    <property type="entry name" value="AIM24"/>
    <property type="match status" value="1"/>
</dbReference>
<evidence type="ECO:0000313" key="1">
    <source>
        <dbReference type="EMBL" id="MBE9114580.1"/>
    </source>
</evidence>
<name>A0A8J7B7R5_9CYAN</name>
<gene>
    <name evidence="1" type="ORF">IQ249_01600</name>
</gene>
<dbReference type="AlphaFoldDB" id="A0A8J7B7R5"/>
<sequence length="217" mass="23804">MVAYTLINEKMLAVGLTRERVYAKKGSMISYQGDLRFQRSFLAGGGIQNLAMRQATKEELLVMSAQGTGQAYYAYNGLYVTVITLEGETMYVESDSLLAFDDRLRIGTVFLGNQGAIQGMIKGVVTDQGLFTTRLEGQGELAIVSHGNAIALEVEPQKPIFVDPNAYIGHKGQLQSQLVTDINWKTLIGKTSGESYQLKFVGAGAVYIQAYERETQP</sequence>
<dbReference type="PANTHER" id="PTHR38074">
    <property type="entry name" value="ALTERED INHERITANCE OF MITOCHONDRIA PROTEIN 24, MITOCHONDRIAL"/>
    <property type="match status" value="1"/>
</dbReference>
<dbReference type="InterPro" id="IPR016031">
    <property type="entry name" value="Trp_RNA-bd_attenuator-like_dom"/>
</dbReference>
<dbReference type="InterPro" id="IPR002838">
    <property type="entry name" value="AIM24"/>
</dbReference>
<reference evidence="1" key="1">
    <citation type="submission" date="2020-10" db="EMBL/GenBank/DDBJ databases">
        <authorList>
            <person name="Castelo-Branco R."/>
            <person name="Eusebio N."/>
            <person name="Adriana R."/>
            <person name="Vieira A."/>
            <person name="Brugerolle De Fraissinette N."/>
            <person name="Rezende De Castro R."/>
            <person name="Schneider M.P."/>
            <person name="Vasconcelos V."/>
            <person name="Leao P.N."/>
        </authorList>
    </citation>
    <scope>NUCLEOTIDE SEQUENCE</scope>
    <source>
        <strain evidence="1">LEGE 07157</strain>
    </source>
</reference>
<proteinExistence type="predicted"/>
<evidence type="ECO:0000313" key="2">
    <source>
        <dbReference type="Proteomes" id="UP000654482"/>
    </source>
</evidence>
<keyword evidence="2" id="KW-1185">Reference proteome</keyword>
<dbReference type="RefSeq" id="WP_194027673.1">
    <property type="nucleotide sequence ID" value="NZ_JADEWZ010000002.1"/>
</dbReference>
<protein>
    <submittedName>
        <fullName evidence="1">AIM24 family protein</fullName>
    </submittedName>
</protein>
<accession>A0A8J7B7R5</accession>